<dbReference type="AlphaFoldDB" id="A0A3A6V2E2"/>
<dbReference type="KEGG" id="lph:LPV_1467"/>
<reference evidence="1 2" key="1">
    <citation type="submission" date="2018-08" db="EMBL/GenBank/DDBJ databases">
        <title>Genome Sequences of Legionella pneumophila subsp. pneumophila Isolates, Recovered from a Drinking Water System in a Large Builging.</title>
        <authorList>
            <person name="Gomez-Alvarez V."/>
            <person name="Boczek L."/>
            <person name="King D."/>
            <person name="Pemberton A."/>
            <person name="Pfaller S."/>
            <person name="Rodgers M."/>
            <person name="Santodomingo J."/>
            <person name="Revetta R."/>
        </authorList>
    </citation>
    <scope>NUCLEOTIDE SEQUENCE [LARGE SCALE GENOMIC DNA]</scope>
    <source>
        <strain evidence="1 2">L01C.1</strain>
    </source>
</reference>
<dbReference type="Gene3D" id="3.40.50.1110">
    <property type="entry name" value="SGNH hydrolase"/>
    <property type="match status" value="1"/>
</dbReference>
<dbReference type="InterPro" id="IPR036514">
    <property type="entry name" value="SGNH_hydro_sf"/>
</dbReference>
<sequence length="391" mass="45130">MPKLILLGDSTLDNFNWVPNKATVNDHLNRQLPKMEILNFAVDGFTTDSILYGEYKDCAVNSSQHIHKYFEPLKVLKNEKEVEHIVLSVLGNDFRIQLSKLIFMAPEERPKAIEQLINHIIKNYIQVVKEIRKVQPNAKLSIVLQYTPYIKNDPYLIYFLMDKIFHHGTVSHGLLSYLQIMYHSVFGLNSKHELQALNLLHELMAKIYRNIFNELGDSSFAIIDLASSFDYRNGKLYQAQIEPSDEGGELIASLIAHTITHHDFQNESMLYAKPPLQLNPKILAVPLTKLKKDWFPRQIYVTQEQAISAFKQAYLLQLNKDRQSYLGLYGFFARSNVDFEHATLEKLIEHAQNYSTKKTGHRTLKVMQNLGWLTEQGTIKEESGIGRLLKN</sequence>
<organism evidence="1 2">
    <name type="scientific">Legionella pneumophila subsp. pneumophila</name>
    <dbReference type="NCBI Taxonomy" id="91891"/>
    <lineage>
        <taxon>Bacteria</taxon>
        <taxon>Pseudomonadati</taxon>
        <taxon>Pseudomonadota</taxon>
        <taxon>Gammaproteobacteria</taxon>
        <taxon>Legionellales</taxon>
        <taxon>Legionellaceae</taxon>
        <taxon>Legionella</taxon>
    </lineage>
</organism>
<evidence type="ECO:0000313" key="2">
    <source>
        <dbReference type="Proteomes" id="UP000277145"/>
    </source>
</evidence>
<comment type="caution">
    <text evidence="1">The sequence shown here is derived from an EMBL/GenBank/DDBJ whole genome shotgun (WGS) entry which is preliminary data.</text>
</comment>
<name>A0A3A6V2E2_LEGPN</name>
<dbReference type="Proteomes" id="UP000277145">
    <property type="component" value="Unassembled WGS sequence"/>
</dbReference>
<proteinExistence type="predicted"/>
<dbReference type="SUPFAM" id="SSF52266">
    <property type="entry name" value="SGNH hydrolase"/>
    <property type="match status" value="1"/>
</dbReference>
<keyword evidence="1" id="KW-0378">Hydrolase</keyword>
<evidence type="ECO:0000313" key="1">
    <source>
        <dbReference type="EMBL" id="RJY29596.1"/>
    </source>
</evidence>
<accession>A0A3A6V2E2</accession>
<gene>
    <name evidence="1" type="ORF">D1H98_11215</name>
</gene>
<dbReference type="GO" id="GO:0016788">
    <property type="term" value="F:hydrolase activity, acting on ester bonds"/>
    <property type="evidence" value="ECO:0007669"/>
    <property type="project" value="UniProtKB-ARBA"/>
</dbReference>
<dbReference type="RefSeq" id="WP_011213653.1">
    <property type="nucleotide sequence ID" value="NC_018140.1"/>
</dbReference>
<protein>
    <submittedName>
        <fullName evidence="1">SGNH/GDSL hydrolase family protein</fullName>
    </submittedName>
</protein>
<dbReference type="EMBL" id="QWDR01000002">
    <property type="protein sequence ID" value="RJY29596.1"/>
    <property type="molecule type" value="Genomic_DNA"/>
</dbReference>